<sequence length="151" mass="16781">MSRTLIYKVTQELDYDIEEVWSIVSKFDAVAVWSPMVVQCTTEGEGIGSVRFAVTDSGAHFNEKLEILDHESHTISYSFEEPVPFPATGLYGTQHLEAIEPGKTLFTWTAEAESIDEEVRDTVGQQTQGLVKISLTGLVELLEKRQKGASN</sequence>
<protein>
    <recommendedName>
        <fullName evidence="3">Bet v I/Major latex protein domain-containing protein</fullName>
    </recommendedName>
</protein>
<dbReference type="EMBL" id="MTQA01000012">
    <property type="protein sequence ID" value="PNP86554.1"/>
    <property type="molecule type" value="Genomic_DNA"/>
</dbReference>
<name>A0A2K0WW96_GIBNY</name>
<reference evidence="1 2" key="1">
    <citation type="submission" date="2017-06" db="EMBL/GenBank/DDBJ databases">
        <title>Genome of Fusarium nygamai isolate CS10214.</title>
        <authorList>
            <person name="Gardiner D.M."/>
            <person name="Obanor F."/>
            <person name="Kazan K."/>
        </authorList>
    </citation>
    <scope>NUCLEOTIDE SEQUENCE [LARGE SCALE GENOMIC DNA]</scope>
    <source>
        <strain evidence="1 2">CS10214</strain>
    </source>
</reference>
<evidence type="ECO:0000313" key="2">
    <source>
        <dbReference type="Proteomes" id="UP000236664"/>
    </source>
</evidence>
<accession>A0A2K0WW96</accession>
<keyword evidence="2" id="KW-1185">Reference proteome</keyword>
<dbReference type="SUPFAM" id="SSF55961">
    <property type="entry name" value="Bet v1-like"/>
    <property type="match status" value="1"/>
</dbReference>
<dbReference type="CDD" id="cd07821">
    <property type="entry name" value="PYR_PYL_RCAR_like"/>
    <property type="match status" value="1"/>
</dbReference>
<evidence type="ECO:0008006" key="3">
    <source>
        <dbReference type="Google" id="ProtNLM"/>
    </source>
</evidence>
<dbReference type="STRING" id="42673.A0A2K0WW96"/>
<gene>
    <name evidence="1" type="ORF">FNYG_00256</name>
</gene>
<dbReference type="PANTHER" id="PTHR39332">
    <property type="entry name" value="BLL4707 PROTEIN"/>
    <property type="match status" value="1"/>
</dbReference>
<dbReference type="OrthoDB" id="4436220at2759"/>
<comment type="caution">
    <text evidence="1">The sequence shown here is derived from an EMBL/GenBank/DDBJ whole genome shotgun (WGS) entry which is preliminary data.</text>
</comment>
<dbReference type="Pfam" id="PF10604">
    <property type="entry name" value="Polyketide_cyc2"/>
    <property type="match status" value="1"/>
</dbReference>
<dbReference type="Proteomes" id="UP000236664">
    <property type="component" value="Unassembled WGS sequence"/>
</dbReference>
<dbReference type="PANTHER" id="PTHR39332:SF7">
    <property type="entry name" value="SRPBCC FAMILY PROTEIN"/>
    <property type="match status" value="1"/>
</dbReference>
<dbReference type="InterPro" id="IPR019587">
    <property type="entry name" value="Polyketide_cyclase/dehydratase"/>
</dbReference>
<proteinExistence type="predicted"/>
<dbReference type="AlphaFoldDB" id="A0A2K0WW96"/>
<dbReference type="InterPro" id="IPR023393">
    <property type="entry name" value="START-like_dom_sf"/>
</dbReference>
<dbReference type="Gene3D" id="3.30.530.20">
    <property type="match status" value="1"/>
</dbReference>
<evidence type="ECO:0000313" key="1">
    <source>
        <dbReference type="EMBL" id="PNP86554.1"/>
    </source>
</evidence>
<organism evidence="1 2">
    <name type="scientific">Gibberella nygamai</name>
    <name type="common">Bean root rot disease fungus</name>
    <name type="synonym">Fusarium nygamai</name>
    <dbReference type="NCBI Taxonomy" id="42673"/>
    <lineage>
        <taxon>Eukaryota</taxon>
        <taxon>Fungi</taxon>
        <taxon>Dikarya</taxon>
        <taxon>Ascomycota</taxon>
        <taxon>Pezizomycotina</taxon>
        <taxon>Sordariomycetes</taxon>
        <taxon>Hypocreomycetidae</taxon>
        <taxon>Hypocreales</taxon>
        <taxon>Nectriaceae</taxon>
        <taxon>Fusarium</taxon>
        <taxon>Fusarium fujikuroi species complex</taxon>
    </lineage>
</organism>